<dbReference type="EMBL" id="HBUE01005968">
    <property type="protein sequence ID" value="CAG6446050.1"/>
    <property type="molecule type" value="Transcribed_RNA"/>
</dbReference>
<protein>
    <submittedName>
        <fullName evidence="1">(northern house mosquito) hypothetical protein</fullName>
    </submittedName>
</protein>
<sequence>MIESSFSCPDEEPWLRSPPLPNSRVSLSFFSISLFVTVPPEDPAAARWFKLLAEFCCCWTAFISCCSSAQLASLSTTRVKLSQLNWQNLSTVWMAAFRNIRCSLSNPSEHLVNLSCGDVCSLVNVSDDAYSCSSIGQATVKFSTLILAMVMYSGTLPDWLPLAAMLAISFKFSGSFTSDCMMNPIRCTHSRFSCLGVLLLLFGWPRLLLFCSTGAVCCSIS</sequence>
<organism evidence="1">
    <name type="scientific">Culex pipiens</name>
    <name type="common">House mosquito</name>
    <dbReference type="NCBI Taxonomy" id="7175"/>
    <lineage>
        <taxon>Eukaryota</taxon>
        <taxon>Metazoa</taxon>
        <taxon>Ecdysozoa</taxon>
        <taxon>Arthropoda</taxon>
        <taxon>Hexapoda</taxon>
        <taxon>Insecta</taxon>
        <taxon>Pterygota</taxon>
        <taxon>Neoptera</taxon>
        <taxon>Endopterygota</taxon>
        <taxon>Diptera</taxon>
        <taxon>Nematocera</taxon>
        <taxon>Culicoidea</taxon>
        <taxon>Culicidae</taxon>
        <taxon>Culicinae</taxon>
        <taxon>Culicini</taxon>
        <taxon>Culex</taxon>
        <taxon>Culex</taxon>
    </lineage>
</organism>
<dbReference type="AlphaFoldDB" id="A0A8D7ZY92"/>
<accession>A0A8D7ZY92</accession>
<proteinExistence type="predicted"/>
<reference evidence="1" key="1">
    <citation type="submission" date="2021-05" db="EMBL/GenBank/DDBJ databases">
        <authorList>
            <person name="Alioto T."/>
            <person name="Alioto T."/>
            <person name="Gomez Garrido J."/>
        </authorList>
    </citation>
    <scope>NUCLEOTIDE SEQUENCE</scope>
</reference>
<name>A0A8D7ZY92_CULPI</name>
<evidence type="ECO:0000313" key="1">
    <source>
        <dbReference type="EMBL" id="CAG6446050.1"/>
    </source>
</evidence>
<dbReference type="EMBL" id="HBUE01005966">
    <property type="protein sequence ID" value="CAG6446042.1"/>
    <property type="molecule type" value="Transcribed_RNA"/>
</dbReference>